<gene>
    <name evidence="7" type="ORF">SAMN02949497_1646</name>
</gene>
<keyword evidence="2" id="KW-0805">Transcription regulation</keyword>
<evidence type="ECO:0000256" key="4">
    <source>
        <dbReference type="ARBA" id="ARBA00023163"/>
    </source>
</evidence>
<feature type="region of interest" description="Disordered" evidence="5">
    <location>
        <begin position="85"/>
        <end position="124"/>
    </location>
</feature>
<dbReference type="InterPro" id="IPR038722">
    <property type="entry name" value="Ner_HTH_dom"/>
</dbReference>
<keyword evidence="8" id="KW-1185">Reference proteome</keyword>
<proteinExistence type="inferred from homology"/>
<dbReference type="OrthoDB" id="5405994at2"/>
<organism evidence="7 8">
    <name type="scientific">Methylomagnum ishizawai</name>
    <dbReference type="NCBI Taxonomy" id="1760988"/>
    <lineage>
        <taxon>Bacteria</taxon>
        <taxon>Pseudomonadati</taxon>
        <taxon>Pseudomonadota</taxon>
        <taxon>Gammaproteobacteria</taxon>
        <taxon>Methylococcales</taxon>
        <taxon>Methylococcaceae</taxon>
        <taxon>Methylomagnum</taxon>
    </lineage>
</organism>
<dbReference type="InterPro" id="IPR010982">
    <property type="entry name" value="Lambda_DNA-bd_dom_sf"/>
</dbReference>
<feature type="domain" description="Ner winged helix-turn-helix DNA-binding" evidence="6">
    <location>
        <begin position="24"/>
        <end position="99"/>
    </location>
</feature>
<reference evidence="7 8" key="1">
    <citation type="submission" date="2016-12" db="EMBL/GenBank/DDBJ databases">
        <authorList>
            <person name="Song W.-J."/>
            <person name="Kurnit D.M."/>
        </authorList>
    </citation>
    <scope>NUCLEOTIDE SEQUENCE [LARGE SCALE GENOMIC DNA]</scope>
    <source>
        <strain evidence="7 8">175</strain>
    </source>
</reference>
<evidence type="ECO:0000256" key="1">
    <source>
        <dbReference type="ARBA" id="ARBA00006157"/>
    </source>
</evidence>
<dbReference type="Proteomes" id="UP000192923">
    <property type="component" value="Unassembled WGS sequence"/>
</dbReference>
<dbReference type="EMBL" id="FXAM01000001">
    <property type="protein sequence ID" value="SMF94336.1"/>
    <property type="molecule type" value="Genomic_DNA"/>
</dbReference>
<keyword evidence="3" id="KW-0238">DNA-binding</keyword>
<evidence type="ECO:0000313" key="8">
    <source>
        <dbReference type="Proteomes" id="UP000192923"/>
    </source>
</evidence>
<dbReference type="STRING" id="1760988.SAMN02949497_1646"/>
<dbReference type="Gene3D" id="1.10.260.40">
    <property type="entry name" value="lambda repressor-like DNA-binding domains"/>
    <property type="match status" value="1"/>
</dbReference>
<evidence type="ECO:0000259" key="6">
    <source>
        <dbReference type="Pfam" id="PF13693"/>
    </source>
</evidence>
<dbReference type="AlphaFoldDB" id="A0A1Y6CVL7"/>
<protein>
    <submittedName>
        <fullName evidence="7">Transcriptional regulator, Nlp family</fullName>
    </submittedName>
</protein>
<dbReference type="GO" id="GO:0003677">
    <property type="term" value="F:DNA binding"/>
    <property type="evidence" value="ECO:0007669"/>
    <property type="project" value="UniProtKB-KW"/>
</dbReference>
<evidence type="ECO:0000256" key="2">
    <source>
        <dbReference type="ARBA" id="ARBA00023015"/>
    </source>
</evidence>
<comment type="similarity">
    <text evidence="1">Belongs to the ner transcriptional regulatory family.</text>
</comment>
<dbReference type="SUPFAM" id="SSF47413">
    <property type="entry name" value="lambda repressor-like DNA-binding domains"/>
    <property type="match status" value="1"/>
</dbReference>
<evidence type="ECO:0000256" key="5">
    <source>
        <dbReference type="SAM" id="MobiDB-lite"/>
    </source>
</evidence>
<dbReference type="Pfam" id="PF13693">
    <property type="entry name" value="HTH_35"/>
    <property type="match status" value="1"/>
</dbReference>
<name>A0A1Y6CVL7_9GAMM</name>
<evidence type="ECO:0000256" key="3">
    <source>
        <dbReference type="ARBA" id="ARBA00023125"/>
    </source>
</evidence>
<evidence type="ECO:0000313" key="7">
    <source>
        <dbReference type="EMBL" id="SMF94336.1"/>
    </source>
</evidence>
<sequence>MKTPVNTKKTLRDREISHKKIVTDWHRADIVAALRKTPEKWSLSRLSIHHGYIRTALGNCLRGPWPHGQRLIAEAIGVKPWEIWPSRYDGNGQPISGRKEVGGRRGNSTTPEKPGTPIEQPNNA</sequence>
<accession>A0A1Y6CVL7</accession>
<keyword evidence="4" id="KW-0804">Transcription</keyword>